<protein>
    <submittedName>
        <fullName evidence="3">Predicted protein</fullName>
    </submittedName>
</protein>
<feature type="region of interest" description="Disordered" evidence="1">
    <location>
        <begin position="1"/>
        <end position="100"/>
    </location>
</feature>
<name>F2DRS8_HORVV</name>
<feature type="region of interest" description="Disordered" evidence="1">
    <location>
        <begin position="119"/>
        <end position="338"/>
    </location>
</feature>
<dbReference type="SMART" id="SM00717">
    <property type="entry name" value="SANT"/>
    <property type="match status" value="1"/>
</dbReference>
<dbReference type="SUPFAM" id="SSF46689">
    <property type="entry name" value="Homeodomain-like"/>
    <property type="match status" value="1"/>
</dbReference>
<accession>F2DRS8</accession>
<dbReference type="EMBL" id="AK366596">
    <property type="protein sequence ID" value="BAJ97799.1"/>
    <property type="molecule type" value="mRNA"/>
</dbReference>
<feature type="compositionally biased region" description="Basic and acidic residues" evidence="1">
    <location>
        <begin position="577"/>
        <end position="586"/>
    </location>
</feature>
<feature type="region of interest" description="Disordered" evidence="1">
    <location>
        <begin position="577"/>
        <end position="610"/>
    </location>
</feature>
<evidence type="ECO:0000259" key="2">
    <source>
        <dbReference type="PROSITE" id="PS50090"/>
    </source>
</evidence>
<feature type="compositionally biased region" description="Basic residues" evidence="1">
    <location>
        <begin position="310"/>
        <end position="324"/>
    </location>
</feature>
<dbReference type="CDD" id="cd00167">
    <property type="entry name" value="SANT"/>
    <property type="match status" value="1"/>
</dbReference>
<proteinExistence type="evidence at transcript level"/>
<dbReference type="PROSITE" id="PS50090">
    <property type="entry name" value="MYB_LIKE"/>
    <property type="match status" value="1"/>
</dbReference>
<dbReference type="Gene3D" id="1.10.10.60">
    <property type="entry name" value="Homeodomain-like"/>
    <property type="match status" value="1"/>
</dbReference>
<reference evidence="3" key="1">
    <citation type="journal article" date="2011" name="Plant Physiol.">
        <title>Comprehensive sequence analysis of 24,783 barley full-length cDNAs derived from 12 clone libraries.</title>
        <authorList>
            <person name="Matsumoto T."/>
            <person name="Tanaka T."/>
            <person name="Sakai H."/>
            <person name="Amano N."/>
            <person name="Kanamori H."/>
            <person name="Kurita K."/>
            <person name="Kikuta A."/>
            <person name="Kamiya K."/>
            <person name="Yamamoto M."/>
            <person name="Ikawa H."/>
            <person name="Fujii N."/>
            <person name="Hori K."/>
            <person name="Itoh T."/>
            <person name="Sato K."/>
        </authorList>
    </citation>
    <scope>NUCLEOTIDE SEQUENCE</scope>
    <source>
        <tissue evidence="3">Shoot and root</tissue>
    </source>
</reference>
<feature type="compositionally biased region" description="Basic and acidic residues" evidence="1">
    <location>
        <begin position="206"/>
        <end position="231"/>
    </location>
</feature>
<dbReference type="AlphaFoldDB" id="F2DRS8"/>
<feature type="compositionally biased region" description="Basic and acidic residues" evidence="1">
    <location>
        <begin position="41"/>
        <end position="51"/>
    </location>
</feature>
<feature type="compositionally biased region" description="Polar residues" evidence="1">
    <location>
        <begin position="28"/>
        <end position="39"/>
    </location>
</feature>
<evidence type="ECO:0000313" key="3">
    <source>
        <dbReference type="EMBL" id="BAJ97799.1"/>
    </source>
</evidence>
<feature type="compositionally biased region" description="Basic and acidic residues" evidence="1">
    <location>
        <begin position="280"/>
        <end position="309"/>
    </location>
</feature>
<evidence type="ECO:0000256" key="1">
    <source>
        <dbReference type="SAM" id="MobiDB-lite"/>
    </source>
</evidence>
<dbReference type="InterPro" id="IPR009057">
    <property type="entry name" value="Homeodomain-like_sf"/>
</dbReference>
<feature type="domain" description="Myb-like" evidence="2">
    <location>
        <begin position="384"/>
        <end position="429"/>
    </location>
</feature>
<organism evidence="3">
    <name type="scientific">Hordeum vulgare subsp. vulgare</name>
    <name type="common">Domesticated barley</name>
    <dbReference type="NCBI Taxonomy" id="112509"/>
    <lineage>
        <taxon>Eukaryota</taxon>
        <taxon>Viridiplantae</taxon>
        <taxon>Streptophyta</taxon>
        <taxon>Embryophyta</taxon>
        <taxon>Tracheophyta</taxon>
        <taxon>Spermatophyta</taxon>
        <taxon>Magnoliopsida</taxon>
        <taxon>Liliopsida</taxon>
        <taxon>Poales</taxon>
        <taxon>Poaceae</taxon>
        <taxon>BOP clade</taxon>
        <taxon>Pooideae</taxon>
        <taxon>Triticodae</taxon>
        <taxon>Triticeae</taxon>
        <taxon>Hordeinae</taxon>
        <taxon>Hordeum</taxon>
    </lineage>
</organism>
<sequence>MVKKQESSTPAAGGTPWKGRLRSHHATPVSSPSPWIQSRSRNRDEDAEAGKFKKQAAPTARGRSGCTRDESGGAAGRPPKALPRRSARFAGRDPEPPIVLDAADEECKVRDNQSAIVPLQKSTRFQRGDKSVSKPLVENQSHHRLLPFTPNPRDIAHNSKTRNAVKKDKKLENLPRSSQRISAVKASARMGKHKLQTVYEDSQDAPARKKTADAYYKKSEMQEPNPRDIAHNSKTRNAVKKDKKLENPPRSSQRISAVKASARMGKHKLQTVYEDSQDAPARKKTADASYKKSEMQEPKPPSRGEDLTGKRKRGTGRKQASKKQTHQEHKSDCQEIVPITEPQNIIHKKSENNPSSIVQPKIGDEELSGIKEGVQQQCCPSDEWTEEQDTILRQAYFTARPSPHFWKKVSKMVPGRSAEDCFNRVHADLSTPTPIAPRHRSKTQFSPLAHFTLSDPKFPNLVEPLTGRPRTAKQKSLLAQKTVRHLLKKHSLIDQAHEADHFSIFETSPSALQLNIPLEDSPGTPENYLKSFSMHKYSVSSSAHKRPLSRLKTKQTEESPAVLKPIKNTVLHEKYITQLSRREGAKKPRKKAAGTNATDPKRPLSEQQAGSVKAAKNALISEATDFIGQFKKLQANFLAHILENSEDDEDFSVSY</sequence>
<dbReference type="PANTHER" id="PTHR14000">
    <property type="entry name" value="FINGER CCCH DOMAIN PROTEIN, PUTATIVE (DUF3755)-RELATED"/>
    <property type="match status" value="1"/>
</dbReference>
<dbReference type="PANTHER" id="PTHR14000:SF17">
    <property type="entry name" value="MYB-LIKE DOMAIN-CONTAINING PROTEIN"/>
    <property type="match status" value="1"/>
</dbReference>
<dbReference type="InterPro" id="IPR001005">
    <property type="entry name" value="SANT/Myb"/>
</dbReference>